<dbReference type="KEGG" id="adp:NCTC12871_00300"/>
<dbReference type="InterPro" id="IPR002201">
    <property type="entry name" value="Glyco_trans_9"/>
</dbReference>
<dbReference type="EC" id="2.-.-.-" evidence="4"/>
<name>A0A448TSB2_9PAST</name>
<gene>
    <name evidence="4" type="primary">rfaQ_1</name>
    <name evidence="4" type="ORF">NCTC12871_00300</name>
</gene>
<evidence type="ECO:0000256" key="3">
    <source>
        <dbReference type="ARBA" id="ARBA00043995"/>
    </source>
</evidence>
<dbReference type="Gene3D" id="3.40.50.2000">
    <property type="entry name" value="Glycogen Phosphorylase B"/>
    <property type="match status" value="2"/>
</dbReference>
<dbReference type="GO" id="GO:0005829">
    <property type="term" value="C:cytosol"/>
    <property type="evidence" value="ECO:0007669"/>
    <property type="project" value="TreeGrafter"/>
</dbReference>
<evidence type="ECO:0000313" key="5">
    <source>
        <dbReference type="Proteomes" id="UP000279799"/>
    </source>
</evidence>
<keyword evidence="5" id="KW-1185">Reference proteome</keyword>
<dbReference type="GO" id="GO:0009244">
    <property type="term" value="P:lipopolysaccharide core region biosynthetic process"/>
    <property type="evidence" value="ECO:0007669"/>
    <property type="project" value="TreeGrafter"/>
</dbReference>
<accession>A0A448TSB2</accession>
<dbReference type="PANTHER" id="PTHR30160">
    <property type="entry name" value="TETRAACYLDISACCHARIDE 4'-KINASE-RELATED"/>
    <property type="match status" value="1"/>
</dbReference>
<dbReference type="CDD" id="cd03789">
    <property type="entry name" value="GT9_LPS_heptosyltransferase"/>
    <property type="match status" value="1"/>
</dbReference>
<organism evidence="4 5">
    <name type="scientific">Actinobacillus delphinicola</name>
    <dbReference type="NCBI Taxonomy" id="51161"/>
    <lineage>
        <taxon>Bacteria</taxon>
        <taxon>Pseudomonadati</taxon>
        <taxon>Pseudomonadota</taxon>
        <taxon>Gammaproteobacteria</taxon>
        <taxon>Pasteurellales</taxon>
        <taxon>Pasteurellaceae</taxon>
        <taxon>Actinobacillus</taxon>
    </lineage>
</organism>
<protein>
    <submittedName>
        <fullName evidence="4">Glycosyl transferase family protein</fullName>
        <ecNumber evidence="4">2.-.-.-</ecNumber>
    </submittedName>
</protein>
<dbReference type="PANTHER" id="PTHR30160:SF21">
    <property type="entry name" value="LIPOPOLYSACCHARIDE CORE HEPTOSYLTRANSFERASE OPSX"/>
    <property type="match status" value="1"/>
</dbReference>
<dbReference type="GO" id="GO:0008713">
    <property type="term" value="F:ADP-heptose-lipopolysaccharide heptosyltransferase activity"/>
    <property type="evidence" value="ECO:0007669"/>
    <property type="project" value="TreeGrafter"/>
</dbReference>
<comment type="similarity">
    <text evidence="3">Belongs to the glycosyltransferase 9 family.</text>
</comment>
<dbReference type="EMBL" id="LR134510">
    <property type="protein sequence ID" value="VEJ08882.1"/>
    <property type="molecule type" value="Genomic_DNA"/>
</dbReference>
<dbReference type="SUPFAM" id="SSF53756">
    <property type="entry name" value="UDP-Glycosyltransferase/glycogen phosphorylase"/>
    <property type="match status" value="1"/>
</dbReference>
<dbReference type="FunFam" id="3.40.50.2000:FF:000023">
    <property type="entry name" value="ADP-heptose--LPS heptosyltransferase II"/>
    <property type="match status" value="1"/>
</dbReference>
<dbReference type="FunFam" id="3.40.50.2000:FF:000164">
    <property type="entry name" value="Lipopolysaccharide heptosyltransferase I"/>
    <property type="match status" value="1"/>
</dbReference>
<evidence type="ECO:0000313" key="4">
    <source>
        <dbReference type="EMBL" id="VEJ08882.1"/>
    </source>
</evidence>
<keyword evidence="2 4" id="KW-0808">Transferase</keyword>
<dbReference type="InterPro" id="IPR051199">
    <property type="entry name" value="LPS_LOS_Heptosyltrfase"/>
</dbReference>
<dbReference type="AlphaFoldDB" id="A0A448TSB2"/>
<dbReference type="RefSeq" id="WP_126598335.1">
    <property type="nucleotide sequence ID" value="NZ_LR134510.1"/>
</dbReference>
<dbReference type="Pfam" id="PF01075">
    <property type="entry name" value="Glyco_transf_9"/>
    <property type="match status" value="1"/>
</dbReference>
<dbReference type="OrthoDB" id="9781892at2"/>
<keyword evidence="1" id="KW-0328">Glycosyltransferase</keyword>
<evidence type="ECO:0000256" key="2">
    <source>
        <dbReference type="ARBA" id="ARBA00022679"/>
    </source>
</evidence>
<sequence length="347" mass="38691">MPLFSQPPKSICILRLSAIGDVCHALAVVQAIQRYWPETKITWIIGKVERQLFAQVDGINFVVYDKKAGIKGILALWKQLKGQRFDALLNMQTALRASILSLGIKAKYKIGFGKVRSREGQQWVVNRRIQDPENPHVLNGFIAFAEMLGAPVSQLTWHLNIPESTQQKMAQYIDTSHQTLIIAPCSSKAEKDWLPERYADIANLAHAQNKQVILCGANSAREQKMLADIEKACNFKPLNLAGKTSLLELAALIQQADLVLAPDSGPAHIATAVGTPVIGLYAYHNPKRTGPYNDLDKVISVYDDFLAKEQPQAKKLPWAYKLKTPRLMENITSEQVIAKMREIGFLA</sequence>
<reference evidence="4 5" key="1">
    <citation type="submission" date="2018-12" db="EMBL/GenBank/DDBJ databases">
        <authorList>
            <consortium name="Pathogen Informatics"/>
        </authorList>
    </citation>
    <scope>NUCLEOTIDE SEQUENCE [LARGE SCALE GENOMIC DNA]</scope>
    <source>
        <strain evidence="4 5">NCTC12871</strain>
    </source>
</reference>
<evidence type="ECO:0000256" key="1">
    <source>
        <dbReference type="ARBA" id="ARBA00022676"/>
    </source>
</evidence>
<dbReference type="Proteomes" id="UP000279799">
    <property type="component" value="Chromosome"/>
</dbReference>
<proteinExistence type="inferred from homology"/>